<dbReference type="AlphaFoldDB" id="B5ICR7"/>
<protein>
    <submittedName>
        <fullName evidence="8">Binding-protein-dependent transport systems inner membrane component</fullName>
    </submittedName>
</protein>
<evidence type="ECO:0000256" key="1">
    <source>
        <dbReference type="ARBA" id="ARBA00004651"/>
    </source>
</evidence>
<name>B5ICR7_ACIB4</name>
<evidence type="ECO:0000256" key="2">
    <source>
        <dbReference type="ARBA" id="ARBA00022448"/>
    </source>
</evidence>
<keyword evidence="4 7" id="KW-0812">Transmembrane</keyword>
<dbReference type="PANTHER" id="PTHR43163:SF6">
    <property type="entry name" value="DIPEPTIDE TRANSPORT SYSTEM PERMEASE PROTEIN DPPB-RELATED"/>
    <property type="match status" value="1"/>
</dbReference>
<dbReference type="InterPro" id="IPR000515">
    <property type="entry name" value="MetI-like"/>
</dbReference>
<evidence type="ECO:0000256" key="4">
    <source>
        <dbReference type="ARBA" id="ARBA00022692"/>
    </source>
</evidence>
<feature type="transmembrane region" description="Helical" evidence="7">
    <location>
        <begin position="143"/>
        <end position="167"/>
    </location>
</feature>
<dbReference type="Gene3D" id="1.10.3720.10">
    <property type="entry name" value="MetI-like"/>
    <property type="match status" value="1"/>
</dbReference>
<evidence type="ECO:0000256" key="3">
    <source>
        <dbReference type="ARBA" id="ARBA00022475"/>
    </source>
</evidence>
<keyword evidence="9" id="KW-1185">Reference proteome</keyword>
<dbReference type="OrthoDB" id="44105at2157"/>
<dbReference type="KEGG" id="abi:Aboo_1341"/>
<accession>B5ICR7</accession>
<dbReference type="GeneID" id="8828303"/>
<evidence type="ECO:0000313" key="8">
    <source>
        <dbReference type="EMBL" id="ADD09149.1"/>
    </source>
</evidence>
<dbReference type="Pfam" id="PF00528">
    <property type="entry name" value="BPD_transp_1"/>
    <property type="match status" value="1"/>
</dbReference>
<evidence type="ECO:0000313" key="9">
    <source>
        <dbReference type="Proteomes" id="UP000001400"/>
    </source>
</evidence>
<proteinExistence type="inferred from homology"/>
<comment type="subcellular location">
    <subcellularLocation>
        <location evidence="1 7">Cell membrane</location>
        <topology evidence="1 7">Multi-pass membrane protein</topology>
    </subcellularLocation>
</comment>
<dbReference type="SUPFAM" id="SSF161098">
    <property type="entry name" value="MetI-like"/>
    <property type="match status" value="1"/>
</dbReference>
<dbReference type="GO" id="GO:0055085">
    <property type="term" value="P:transmembrane transport"/>
    <property type="evidence" value="ECO:0007669"/>
    <property type="project" value="InterPro"/>
</dbReference>
<evidence type="ECO:0000256" key="7">
    <source>
        <dbReference type="RuleBase" id="RU363032"/>
    </source>
</evidence>
<keyword evidence="6 7" id="KW-0472">Membrane</keyword>
<organism evidence="8 9">
    <name type="scientific">Aciduliprofundum boonei (strain DSM 19572 / T469)</name>
    <dbReference type="NCBI Taxonomy" id="439481"/>
    <lineage>
        <taxon>Archaea</taxon>
        <taxon>Methanobacteriati</taxon>
        <taxon>Thermoplasmatota</taxon>
        <taxon>DHVE2 group</taxon>
        <taxon>Candidatus Aciduliprofundum</taxon>
    </lineage>
</organism>
<feature type="transmembrane region" description="Helical" evidence="7">
    <location>
        <begin position="213"/>
        <end position="233"/>
    </location>
</feature>
<keyword evidence="3" id="KW-1003">Cell membrane</keyword>
<dbReference type="EMBL" id="CP001941">
    <property type="protein sequence ID" value="ADD09149.1"/>
    <property type="molecule type" value="Genomic_DNA"/>
</dbReference>
<dbReference type="InterPro" id="IPR035906">
    <property type="entry name" value="MetI-like_sf"/>
</dbReference>
<dbReference type="STRING" id="439481.Aboo_1341"/>
<evidence type="ECO:0000256" key="6">
    <source>
        <dbReference type="ARBA" id="ARBA00023136"/>
    </source>
</evidence>
<keyword evidence="5 7" id="KW-1133">Transmembrane helix</keyword>
<dbReference type="PROSITE" id="PS50928">
    <property type="entry name" value="ABC_TM1"/>
    <property type="match status" value="1"/>
</dbReference>
<dbReference type="Proteomes" id="UP000001400">
    <property type="component" value="Chromosome"/>
</dbReference>
<dbReference type="HOGENOM" id="CLU_036879_0_3_2"/>
<keyword evidence="2 7" id="KW-0813">Transport</keyword>
<comment type="similarity">
    <text evidence="7">Belongs to the binding-protein-dependent transport system permease family.</text>
</comment>
<feature type="transmembrane region" description="Helical" evidence="7">
    <location>
        <begin position="290"/>
        <end position="310"/>
    </location>
</feature>
<feature type="transmembrane region" description="Helical" evidence="7">
    <location>
        <begin position="12"/>
        <end position="32"/>
    </location>
</feature>
<sequence>MNIRDYIIRRLIFTIFIIIGITLITFILMHALPVDLAAMYAGNPRDNPATEVNEAEMMLKAAREKFGLDKPLWVQYGYYLYNLFLKFDMGISMRTHKPVGEEIINRLPATLELIFVSIVIAFVAGVAVGVISAKKQNKFTDHIMRIISISGVSLPAFWLAILLQFIFGSWMGWFPISGRYDPQLFHQYPFHTITGFYLIDTLVQGNFKMFGDVAWHLILPSIAMASYPFGAIARMTRATLLEVMDEQYIYSARAMGLPKRLITKYALKNALGPTLTITGLNFAYMLTGAFYVEWIFGWGGIGWFAGMALLNLDYTVIMGMVVVVSLFYVIVNLIVDIIQVYIDPRITLGEKA</sequence>
<dbReference type="PANTHER" id="PTHR43163">
    <property type="entry name" value="DIPEPTIDE TRANSPORT SYSTEM PERMEASE PROTEIN DPPB-RELATED"/>
    <property type="match status" value="1"/>
</dbReference>
<dbReference type="CDD" id="cd06261">
    <property type="entry name" value="TM_PBP2"/>
    <property type="match status" value="1"/>
</dbReference>
<feature type="transmembrane region" description="Helical" evidence="7">
    <location>
        <begin position="113"/>
        <end position="131"/>
    </location>
</feature>
<dbReference type="eggNOG" id="arCOG00751">
    <property type="taxonomic scope" value="Archaea"/>
</dbReference>
<feature type="transmembrane region" description="Helical" evidence="7">
    <location>
        <begin position="316"/>
        <end position="335"/>
    </location>
</feature>
<evidence type="ECO:0000256" key="5">
    <source>
        <dbReference type="ARBA" id="ARBA00022989"/>
    </source>
</evidence>
<reference evidence="8" key="1">
    <citation type="submission" date="2010-02" db="EMBL/GenBank/DDBJ databases">
        <title>Complete sequence of Aciduliprofundum boonei T469.</title>
        <authorList>
            <consortium name="US DOE Joint Genome Institute"/>
            <person name="Lucas S."/>
            <person name="Copeland A."/>
            <person name="Lapidus A."/>
            <person name="Cheng J.-F."/>
            <person name="Bruce D."/>
            <person name="Goodwin L."/>
            <person name="Pitluck S."/>
            <person name="Saunders E."/>
            <person name="Detter J.C."/>
            <person name="Han C."/>
            <person name="Tapia R."/>
            <person name="Land M."/>
            <person name="Hauser L."/>
            <person name="Kyrpides N."/>
            <person name="Mikhailova N."/>
            <person name="Flores G."/>
            <person name="Reysenbach A.-L."/>
            <person name="Woyke T."/>
        </authorList>
    </citation>
    <scope>NUCLEOTIDE SEQUENCE</scope>
    <source>
        <strain evidence="8">T469</strain>
    </source>
</reference>
<dbReference type="RefSeq" id="WP_008083793.1">
    <property type="nucleotide sequence ID" value="NC_013926.1"/>
</dbReference>
<dbReference type="GO" id="GO:0005886">
    <property type="term" value="C:plasma membrane"/>
    <property type="evidence" value="ECO:0007669"/>
    <property type="project" value="UniProtKB-SubCell"/>
</dbReference>
<gene>
    <name evidence="8" type="ordered locus">Aboo_1341</name>
</gene>
<dbReference type="Pfam" id="PF19300">
    <property type="entry name" value="BPD_transp_1_N"/>
    <property type="match status" value="1"/>
</dbReference>
<dbReference type="InterPro" id="IPR045621">
    <property type="entry name" value="BPD_transp_1_N"/>
</dbReference>